<dbReference type="SUPFAM" id="SSF51735">
    <property type="entry name" value="NAD(P)-binding Rossmann-fold domains"/>
    <property type="match status" value="1"/>
</dbReference>
<accession>A0A072P6B8</accession>
<keyword evidence="2" id="KW-0560">Oxidoreductase</keyword>
<evidence type="ECO:0000256" key="1">
    <source>
        <dbReference type="ARBA" id="ARBA00006484"/>
    </source>
</evidence>
<dbReference type="PRINTS" id="PR00081">
    <property type="entry name" value="GDHRDH"/>
</dbReference>
<proteinExistence type="inferred from homology"/>
<dbReference type="PANTHER" id="PTHR43976">
    <property type="entry name" value="SHORT CHAIN DEHYDROGENASE"/>
    <property type="match status" value="1"/>
</dbReference>
<dbReference type="HOGENOM" id="CLU_010194_2_9_1"/>
<protein>
    <recommendedName>
        <fullName evidence="5">Oxidoreductase</fullName>
    </recommendedName>
</protein>
<gene>
    <name evidence="3" type="ORF">A1O9_09240</name>
</gene>
<dbReference type="AlphaFoldDB" id="A0A072P6B8"/>
<dbReference type="Gene3D" id="3.40.50.720">
    <property type="entry name" value="NAD(P)-binding Rossmann-like Domain"/>
    <property type="match status" value="1"/>
</dbReference>
<dbReference type="STRING" id="1182545.A0A072P6B8"/>
<dbReference type="InterPro" id="IPR051911">
    <property type="entry name" value="SDR_oxidoreductase"/>
</dbReference>
<comment type="caution">
    <text evidence="3">The sequence shown here is derived from an EMBL/GenBank/DDBJ whole genome shotgun (WGS) entry which is preliminary data.</text>
</comment>
<dbReference type="GO" id="GO:0016491">
    <property type="term" value="F:oxidoreductase activity"/>
    <property type="evidence" value="ECO:0007669"/>
    <property type="project" value="UniProtKB-KW"/>
</dbReference>
<dbReference type="GeneID" id="25284150"/>
<dbReference type="Proteomes" id="UP000027920">
    <property type="component" value="Unassembled WGS sequence"/>
</dbReference>
<dbReference type="Pfam" id="PF00106">
    <property type="entry name" value="adh_short"/>
    <property type="match status" value="1"/>
</dbReference>
<name>A0A072P6B8_9EURO</name>
<sequence>MSKQYFLREDAVWFVTGGSSGIGKAFLTLLSSSKTTYRLVAVARQLSALDYLPDAPNILKVIMDVTSPSAIQAAVAQTIEKFGRIDALINNVAYSLLGDTESTTDGQARKLFETNFWGAANLIRAVVRVMREENPKSGGQIGGIVVFMSSAGARVAFPGGAYYYATRFAMEGFMESFQNELSPAWNIHFMTAEPGGVKTDYLEKSVIVTERHPAYANDSAGATNYMLGMMSNKEIINKFAGPEKLVQVVVDTVRDGIEGLGIPLRLPLGADSWTILEGSLGKAVKDHEALKATAFKTSIEGQTLAGLEKLLD</sequence>
<dbReference type="PANTHER" id="PTHR43976:SF16">
    <property type="entry name" value="SHORT-CHAIN DEHYDROGENASE_REDUCTASE FAMILY PROTEIN"/>
    <property type="match status" value="1"/>
</dbReference>
<dbReference type="VEuPathDB" id="FungiDB:A1O9_09240"/>
<dbReference type="InterPro" id="IPR036291">
    <property type="entry name" value="NAD(P)-bd_dom_sf"/>
</dbReference>
<evidence type="ECO:0000313" key="3">
    <source>
        <dbReference type="EMBL" id="KEF54798.1"/>
    </source>
</evidence>
<keyword evidence="4" id="KW-1185">Reference proteome</keyword>
<dbReference type="EMBL" id="AMGV01000009">
    <property type="protein sequence ID" value="KEF54798.1"/>
    <property type="molecule type" value="Genomic_DNA"/>
</dbReference>
<evidence type="ECO:0000256" key="2">
    <source>
        <dbReference type="ARBA" id="ARBA00023002"/>
    </source>
</evidence>
<evidence type="ECO:0000313" key="4">
    <source>
        <dbReference type="Proteomes" id="UP000027920"/>
    </source>
</evidence>
<organism evidence="3 4">
    <name type="scientific">Exophiala aquamarina CBS 119918</name>
    <dbReference type="NCBI Taxonomy" id="1182545"/>
    <lineage>
        <taxon>Eukaryota</taxon>
        <taxon>Fungi</taxon>
        <taxon>Dikarya</taxon>
        <taxon>Ascomycota</taxon>
        <taxon>Pezizomycotina</taxon>
        <taxon>Eurotiomycetes</taxon>
        <taxon>Chaetothyriomycetidae</taxon>
        <taxon>Chaetothyriales</taxon>
        <taxon>Herpotrichiellaceae</taxon>
        <taxon>Exophiala</taxon>
    </lineage>
</organism>
<evidence type="ECO:0008006" key="5">
    <source>
        <dbReference type="Google" id="ProtNLM"/>
    </source>
</evidence>
<dbReference type="InterPro" id="IPR002347">
    <property type="entry name" value="SDR_fam"/>
</dbReference>
<reference evidence="3 4" key="1">
    <citation type="submission" date="2013-03" db="EMBL/GenBank/DDBJ databases">
        <title>The Genome Sequence of Exophiala aquamarina CBS 119918.</title>
        <authorList>
            <consortium name="The Broad Institute Genomics Platform"/>
            <person name="Cuomo C."/>
            <person name="de Hoog S."/>
            <person name="Gorbushina A."/>
            <person name="Walker B."/>
            <person name="Young S.K."/>
            <person name="Zeng Q."/>
            <person name="Gargeya S."/>
            <person name="Fitzgerald M."/>
            <person name="Haas B."/>
            <person name="Abouelleil A."/>
            <person name="Allen A.W."/>
            <person name="Alvarado L."/>
            <person name="Arachchi H.M."/>
            <person name="Berlin A.M."/>
            <person name="Chapman S.B."/>
            <person name="Gainer-Dewar J."/>
            <person name="Goldberg J."/>
            <person name="Griggs A."/>
            <person name="Gujja S."/>
            <person name="Hansen M."/>
            <person name="Howarth C."/>
            <person name="Imamovic A."/>
            <person name="Ireland A."/>
            <person name="Larimer J."/>
            <person name="McCowan C."/>
            <person name="Murphy C."/>
            <person name="Pearson M."/>
            <person name="Poon T.W."/>
            <person name="Priest M."/>
            <person name="Roberts A."/>
            <person name="Saif S."/>
            <person name="Shea T."/>
            <person name="Sisk P."/>
            <person name="Sykes S."/>
            <person name="Wortman J."/>
            <person name="Nusbaum C."/>
            <person name="Birren B."/>
        </authorList>
    </citation>
    <scope>NUCLEOTIDE SEQUENCE [LARGE SCALE GENOMIC DNA]</scope>
    <source>
        <strain evidence="3 4">CBS 119918</strain>
    </source>
</reference>
<dbReference type="RefSeq" id="XP_013257388.1">
    <property type="nucleotide sequence ID" value="XM_013401934.1"/>
</dbReference>
<comment type="similarity">
    <text evidence="1">Belongs to the short-chain dehydrogenases/reductases (SDR) family.</text>
</comment>
<dbReference type="OrthoDB" id="1274115at2759"/>